<keyword evidence="2" id="KW-0326">Glycosidase</keyword>
<evidence type="ECO:0000259" key="3">
    <source>
        <dbReference type="Pfam" id="PF01156"/>
    </source>
</evidence>
<sequence>MILDVDTGIDDAWGIYYALTAPGLDTLALTTVFGNADLDTTTRNTLLVAEWLNASVPVYRGADAPLLRPWGGPVPAFHGVNGLGDVCLPSPLRKAQAGHAADIMRTLVKAHPGEITIVAVARLTNLARALLADPSLVPLIPRVVLMGGAAFVPGNLTPVAEANIWGDPEAAQVVFQSGVPITMVGLDVTMTARLTQDDLDRWQATGPLPHVLKEATAFYIGAYQKDNPGNLGWCPVHDPLAVAVAEFPDLVGTQRYPVTIETRGQWTDGMTVVDARPNVAPSSVEVALHLDQERFQKLLKSRLLS</sequence>
<dbReference type="CDD" id="cd02650">
    <property type="entry name" value="nuc_hydro_CaPnhB"/>
    <property type="match status" value="1"/>
</dbReference>
<dbReference type="AlphaFoldDB" id="A0A7Y0L6V1"/>
<dbReference type="GO" id="GO:0006152">
    <property type="term" value="P:purine nucleoside catabolic process"/>
    <property type="evidence" value="ECO:0007669"/>
    <property type="project" value="TreeGrafter"/>
</dbReference>
<evidence type="ECO:0000256" key="1">
    <source>
        <dbReference type="ARBA" id="ARBA00022801"/>
    </source>
</evidence>
<dbReference type="Pfam" id="PF01156">
    <property type="entry name" value="IU_nuc_hydro"/>
    <property type="match status" value="1"/>
</dbReference>
<comment type="caution">
    <text evidence="4">The sequence shown here is derived from an EMBL/GenBank/DDBJ whole genome shotgun (WGS) entry which is preliminary data.</text>
</comment>
<dbReference type="InterPro" id="IPR023186">
    <property type="entry name" value="IUNH"/>
</dbReference>
<protein>
    <submittedName>
        <fullName evidence="4">Nucleoside hydrolase</fullName>
    </submittedName>
</protein>
<dbReference type="GO" id="GO:0008477">
    <property type="term" value="F:purine nucleosidase activity"/>
    <property type="evidence" value="ECO:0007669"/>
    <property type="project" value="TreeGrafter"/>
</dbReference>
<name>A0A7Y0L6V1_9FIRM</name>
<evidence type="ECO:0000313" key="4">
    <source>
        <dbReference type="EMBL" id="NMP24321.1"/>
    </source>
</evidence>
<keyword evidence="5" id="KW-1185">Reference proteome</keyword>
<dbReference type="InterPro" id="IPR001910">
    <property type="entry name" value="Inosine/uridine_hydrolase_dom"/>
</dbReference>
<dbReference type="InterPro" id="IPR036452">
    <property type="entry name" value="Ribo_hydro-like"/>
</dbReference>
<dbReference type="PANTHER" id="PTHR12304">
    <property type="entry name" value="INOSINE-URIDINE PREFERRING NUCLEOSIDE HYDROLASE"/>
    <property type="match status" value="1"/>
</dbReference>
<organism evidence="4 5">
    <name type="scientific">Sulfobacillus harzensis</name>
    <dbReference type="NCBI Taxonomy" id="2729629"/>
    <lineage>
        <taxon>Bacteria</taxon>
        <taxon>Bacillati</taxon>
        <taxon>Bacillota</taxon>
        <taxon>Clostridia</taxon>
        <taxon>Eubacteriales</taxon>
        <taxon>Clostridiales Family XVII. Incertae Sedis</taxon>
        <taxon>Sulfobacillus</taxon>
    </lineage>
</organism>
<dbReference type="Proteomes" id="UP000533476">
    <property type="component" value="Unassembled WGS sequence"/>
</dbReference>
<feature type="domain" description="Inosine/uridine-preferring nucleoside hydrolase" evidence="3">
    <location>
        <begin position="1"/>
        <end position="296"/>
    </location>
</feature>
<proteinExistence type="predicted"/>
<dbReference type="GO" id="GO:0005829">
    <property type="term" value="C:cytosol"/>
    <property type="evidence" value="ECO:0007669"/>
    <property type="project" value="TreeGrafter"/>
</dbReference>
<gene>
    <name evidence="4" type="ORF">HIJ39_18480</name>
</gene>
<accession>A0A7Y0L6V1</accession>
<evidence type="ECO:0000313" key="5">
    <source>
        <dbReference type="Proteomes" id="UP000533476"/>
    </source>
</evidence>
<reference evidence="4 5" key="1">
    <citation type="submission" date="2020-04" db="EMBL/GenBank/DDBJ databases">
        <authorList>
            <person name="Zhang R."/>
            <person name="Schippers A."/>
        </authorList>
    </citation>
    <scope>NUCLEOTIDE SEQUENCE [LARGE SCALE GENOMIC DNA]</scope>
    <source>
        <strain evidence="4 5">DSM 109850</strain>
    </source>
</reference>
<dbReference type="PANTHER" id="PTHR12304:SF4">
    <property type="entry name" value="URIDINE NUCLEOSIDASE"/>
    <property type="match status" value="1"/>
</dbReference>
<dbReference type="EMBL" id="JABBVZ010000100">
    <property type="protein sequence ID" value="NMP24321.1"/>
    <property type="molecule type" value="Genomic_DNA"/>
</dbReference>
<dbReference type="Gene3D" id="3.90.245.10">
    <property type="entry name" value="Ribonucleoside hydrolase-like"/>
    <property type="match status" value="1"/>
</dbReference>
<dbReference type="SUPFAM" id="SSF53590">
    <property type="entry name" value="Nucleoside hydrolase"/>
    <property type="match status" value="1"/>
</dbReference>
<keyword evidence="1 4" id="KW-0378">Hydrolase</keyword>
<evidence type="ECO:0000256" key="2">
    <source>
        <dbReference type="ARBA" id="ARBA00023295"/>
    </source>
</evidence>